<dbReference type="AlphaFoldDB" id="A0A0B7ICT5"/>
<gene>
    <name evidence="2" type="ORF">CCAN11_1990010</name>
</gene>
<reference evidence="3" key="1">
    <citation type="submission" date="2015-01" db="EMBL/GenBank/DDBJ databases">
        <authorList>
            <person name="MANFREDI Pablo"/>
        </authorList>
    </citation>
    <scope>NUCLEOTIDE SEQUENCE [LARGE SCALE GENOMIC DNA]</scope>
    <source>
        <strain evidence="3">Cc11</strain>
    </source>
</reference>
<dbReference type="Proteomes" id="UP000039370">
    <property type="component" value="Unassembled WGS sequence"/>
</dbReference>
<name>A0A0B7ICT5_9FLAO</name>
<organism evidence="2 3">
    <name type="scientific">Capnocytophaga canimorsus</name>
    <dbReference type="NCBI Taxonomy" id="28188"/>
    <lineage>
        <taxon>Bacteria</taxon>
        <taxon>Pseudomonadati</taxon>
        <taxon>Bacteroidota</taxon>
        <taxon>Flavobacteriia</taxon>
        <taxon>Flavobacteriales</taxon>
        <taxon>Flavobacteriaceae</taxon>
        <taxon>Capnocytophaga</taxon>
    </lineage>
</organism>
<proteinExistence type="predicted"/>
<protein>
    <recommendedName>
        <fullName evidence="1">Lipocalin-like domain-containing protein</fullName>
    </recommendedName>
</protein>
<dbReference type="Pfam" id="PF13648">
    <property type="entry name" value="Lipocalin_4"/>
    <property type="match status" value="1"/>
</dbReference>
<evidence type="ECO:0000259" key="1">
    <source>
        <dbReference type="Pfam" id="PF13648"/>
    </source>
</evidence>
<feature type="domain" description="Lipocalin-like" evidence="1">
    <location>
        <begin position="34"/>
        <end position="104"/>
    </location>
</feature>
<dbReference type="EMBL" id="CDOK01000111">
    <property type="protein sequence ID" value="CEN49696.1"/>
    <property type="molecule type" value="Genomic_DNA"/>
</dbReference>
<sequence>MKKIVTLALTAVMALVSCGKDDNPQNQDKIVNPLIGTWDIQTKTVNGVLKKLSDCDKKEVLVFTDKTINRIESEMKEGICTPLGDDIATYTISGNKFIETSDNEKEEFTFTVNANMLTMNLVEQDDKVITTTITTYKKR</sequence>
<evidence type="ECO:0000313" key="3">
    <source>
        <dbReference type="Proteomes" id="UP000039370"/>
    </source>
</evidence>
<dbReference type="PROSITE" id="PS51257">
    <property type="entry name" value="PROKAR_LIPOPROTEIN"/>
    <property type="match status" value="1"/>
</dbReference>
<dbReference type="InterPro" id="IPR024311">
    <property type="entry name" value="Lipocalin-like"/>
</dbReference>
<evidence type="ECO:0000313" key="2">
    <source>
        <dbReference type="EMBL" id="CEN49696.1"/>
    </source>
</evidence>
<accession>A0A0B7ICT5</accession>